<reference evidence="1" key="1">
    <citation type="submission" date="2020-02" db="EMBL/GenBank/DDBJ databases">
        <authorList>
            <person name="Meier V. D."/>
        </authorList>
    </citation>
    <scope>NUCLEOTIDE SEQUENCE</scope>
    <source>
        <strain evidence="1">AVDCRST_MAG56</strain>
    </source>
</reference>
<name>A0A6J4LS08_9SPHI</name>
<protein>
    <submittedName>
        <fullName evidence="1">Uncharacterized protein</fullName>
    </submittedName>
</protein>
<sequence>WQGVVGIGFLLTYFSLRPDLGLSILQTFLSWKASASRFCRTCQKR</sequence>
<evidence type="ECO:0000313" key="1">
    <source>
        <dbReference type="EMBL" id="CAA9336577.1"/>
    </source>
</evidence>
<organism evidence="1">
    <name type="scientific">uncultured Cytophagales bacterium</name>
    <dbReference type="NCBI Taxonomy" id="158755"/>
    <lineage>
        <taxon>Bacteria</taxon>
        <taxon>Pseudomonadati</taxon>
        <taxon>Bacteroidota</taxon>
        <taxon>Sphingobacteriia</taxon>
        <taxon>Sphingobacteriales</taxon>
        <taxon>environmental samples</taxon>
    </lineage>
</organism>
<dbReference type="EMBL" id="CADCTQ010000644">
    <property type="protein sequence ID" value="CAA9336577.1"/>
    <property type="molecule type" value="Genomic_DNA"/>
</dbReference>
<gene>
    <name evidence="1" type="ORF">AVDCRST_MAG56-7675</name>
</gene>
<accession>A0A6J4LS08</accession>
<feature type="non-terminal residue" evidence="1">
    <location>
        <position position="45"/>
    </location>
</feature>
<feature type="non-terminal residue" evidence="1">
    <location>
        <position position="1"/>
    </location>
</feature>
<proteinExistence type="predicted"/>
<dbReference type="AlphaFoldDB" id="A0A6J4LS08"/>